<keyword evidence="10" id="KW-0576">Peroxisome</keyword>
<keyword evidence="9" id="KW-0472">Membrane</keyword>
<dbReference type="InParanoid" id="A0A674GZE5"/>
<reference evidence="13 14" key="1">
    <citation type="journal article" date="2010" name="Nature">
        <title>The genome of a songbird.</title>
        <authorList>
            <person name="Warren W.C."/>
            <person name="Clayton D.F."/>
            <person name="Ellegren H."/>
            <person name="Arnold A.P."/>
            <person name="Hillier L.W."/>
            <person name="Kunstner A."/>
            <person name="Searle S."/>
            <person name="White S."/>
            <person name="Vilella A.J."/>
            <person name="Fairley S."/>
            <person name="Heger A."/>
            <person name="Kong L."/>
            <person name="Ponting C.P."/>
            <person name="Jarvis E.D."/>
            <person name="Mello C.V."/>
            <person name="Minx P."/>
            <person name="Lovell P."/>
            <person name="Velho T.A."/>
            <person name="Ferris M."/>
            <person name="Balakrishnan C.N."/>
            <person name="Sinha S."/>
            <person name="Blatti C."/>
            <person name="London S.E."/>
            <person name="Li Y."/>
            <person name="Lin Y.C."/>
            <person name="George J."/>
            <person name="Sweedler J."/>
            <person name="Southey B."/>
            <person name="Gunaratne P."/>
            <person name="Watson M."/>
            <person name="Nam K."/>
            <person name="Backstrom N."/>
            <person name="Smeds L."/>
            <person name="Nabholz B."/>
            <person name="Itoh Y."/>
            <person name="Whitney O."/>
            <person name="Pfenning A.R."/>
            <person name="Howard J."/>
            <person name="Volker M."/>
            <person name="Skinner B.M."/>
            <person name="Griffin D.K."/>
            <person name="Ye L."/>
            <person name="McLaren W.M."/>
            <person name="Flicek P."/>
            <person name="Quesada V."/>
            <person name="Velasco G."/>
            <person name="Lopez-Otin C."/>
            <person name="Puente X.S."/>
            <person name="Olender T."/>
            <person name="Lancet D."/>
            <person name="Smit A.F."/>
            <person name="Hubley R."/>
            <person name="Konkel M.K."/>
            <person name="Walker J.A."/>
            <person name="Batzer M.A."/>
            <person name="Gu W."/>
            <person name="Pollock D.D."/>
            <person name="Chen L."/>
            <person name="Cheng Z."/>
            <person name="Eichler E.E."/>
            <person name="Stapley J."/>
            <person name="Slate J."/>
            <person name="Ekblom R."/>
            <person name="Birkhead T."/>
            <person name="Burke T."/>
            <person name="Burt D."/>
            <person name="Scharff C."/>
            <person name="Adam I."/>
            <person name="Richard H."/>
            <person name="Sultan M."/>
            <person name="Soldatov A."/>
            <person name="Lehrach H."/>
            <person name="Edwards S.V."/>
            <person name="Yang S.P."/>
            <person name="Li X."/>
            <person name="Graves T."/>
            <person name="Fulton L."/>
            <person name="Nelson J."/>
            <person name="Chinwalla A."/>
            <person name="Hou S."/>
            <person name="Mardis E.R."/>
            <person name="Wilson R.K."/>
        </authorList>
    </citation>
    <scope>NUCLEOTIDE SEQUENCE [LARGE SCALE GENOMIC DNA]</scope>
</reference>
<keyword evidence="8" id="KW-0496">Mitochondrion</keyword>
<evidence type="ECO:0000256" key="11">
    <source>
        <dbReference type="SAM" id="MobiDB-lite"/>
    </source>
</evidence>
<sequence>GYRGAGLIPGGPGTFPGGRAHSRGRAHCRGAGLIPGGPGTLPGPGSFPGAGHIPGGPGHYRGPGPFPGGRAHSRGAGLIPGGPGSFPGPGTLPGGRAHSRGAGLIPGGPGSFPGPGQFPRGRVITGGPGSLPGPGYYQRPGSLPGPGSFPGGRAHYRGPGCPRRRRPVPAAGAAVYGSAELRRSAIHNARRAAPVVTFGSAAPVATLQLSFPLCETPGHVRTSAKMWPLWGLDLSRVRCDLHFTEAINQRMQVPSRLKVAESCSPGDRKPVTEDVPASFRMHIPERISLAEISDTSLRPVLLTQPRTVPSVVVQVSPGPSGDLPVLPSASRAGAQRRKRAGHHSSRSRRDRTPSDSAQLALHSPGQHQEGSQEPIPAAESALEEAGVPEVAAMRRQLARISGRLRLLEEQCHAWRQKEALLYSVMISACLINTWLWLRR</sequence>
<dbReference type="GO" id="GO:0005777">
    <property type="term" value="C:peroxisome"/>
    <property type="evidence" value="ECO:0007669"/>
    <property type="project" value="UniProtKB-SubCell"/>
</dbReference>
<evidence type="ECO:0000313" key="13">
    <source>
        <dbReference type="Ensembl" id="ENSTGUP00000027747.1"/>
    </source>
</evidence>
<dbReference type="PANTHER" id="PTHR16501:SF16">
    <property type="entry name" value="MITOCHONDRIAL FISSION FACTOR"/>
    <property type="match status" value="1"/>
</dbReference>
<feature type="compositionally biased region" description="Gly residues" evidence="11">
    <location>
        <begin position="33"/>
        <end position="61"/>
    </location>
</feature>
<dbReference type="GO" id="GO:0090141">
    <property type="term" value="P:positive regulation of mitochondrial fission"/>
    <property type="evidence" value="ECO:0007669"/>
    <property type="project" value="TreeGrafter"/>
</dbReference>
<protein>
    <submittedName>
        <fullName evidence="13">Cyclic nucleotide gated channel subunit alpha 2</fullName>
    </submittedName>
</protein>
<keyword evidence="7" id="KW-0175">Coiled coil</keyword>
<dbReference type="PANTHER" id="PTHR16501">
    <property type="entry name" value="TRANSPORT AND GOLGI ORGANIZATION PROTEIN 11"/>
    <property type="match status" value="1"/>
</dbReference>
<dbReference type="Pfam" id="PF05644">
    <property type="entry name" value="Miff"/>
    <property type="match status" value="2"/>
</dbReference>
<evidence type="ECO:0000256" key="8">
    <source>
        <dbReference type="ARBA" id="ARBA00023128"/>
    </source>
</evidence>
<dbReference type="InterPro" id="IPR008518">
    <property type="entry name" value="Mff/Tango-11"/>
</dbReference>
<keyword evidence="4" id="KW-0812">Transmembrane</keyword>
<feature type="region of interest" description="Disordered" evidence="11">
    <location>
        <begin position="1"/>
        <end position="165"/>
    </location>
</feature>
<accession>A0A674GZE5</accession>
<proteinExistence type="inferred from homology"/>
<keyword evidence="5" id="KW-1000">Mitochondrion outer membrane</keyword>
<reference evidence="13" key="3">
    <citation type="submission" date="2025-09" db="UniProtKB">
        <authorList>
            <consortium name="Ensembl"/>
        </authorList>
    </citation>
    <scope>IDENTIFICATION</scope>
</reference>
<feature type="compositionally biased region" description="Gly residues" evidence="11">
    <location>
        <begin position="104"/>
        <end position="113"/>
    </location>
</feature>
<evidence type="ECO:0000256" key="1">
    <source>
        <dbReference type="ARBA" id="ARBA00004200"/>
    </source>
</evidence>
<reference evidence="13" key="2">
    <citation type="submission" date="2025-08" db="UniProtKB">
        <authorList>
            <consortium name="Ensembl"/>
        </authorList>
    </citation>
    <scope>IDENTIFICATION</scope>
</reference>
<evidence type="ECO:0000256" key="2">
    <source>
        <dbReference type="ARBA" id="ARBA00004275"/>
    </source>
</evidence>
<dbReference type="GO" id="GO:0005741">
    <property type="term" value="C:mitochondrial outer membrane"/>
    <property type="evidence" value="ECO:0007669"/>
    <property type="project" value="UniProtKB-SubCell"/>
</dbReference>
<evidence type="ECO:0000256" key="10">
    <source>
        <dbReference type="ARBA" id="ARBA00023140"/>
    </source>
</evidence>
<evidence type="ECO:0000256" key="4">
    <source>
        <dbReference type="ARBA" id="ARBA00022692"/>
    </source>
</evidence>
<keyword evidence="6" id="KW-1133">Transmembrane helix</keyword>
<name>A0A674GZE5_TAEGU</name>
<feature type="domain" description="Mff-like" evidence="12">
    <location>
        <begin position="234"/>
        <end position="290"/>
    </location>
</feature>
<dbReference type="GO" id="GO:0006626">
    <property type="term" value="P:protein targeting to mitochondrion"/>
    <property type="evidence" value="ECO:0007669"/>
    <property type="project" value="TreeGrafter"/>
</dbReference>
<evidence type="ECO:0000256" key="3">
    <source>
        <dbReference type="ARBA" id="ARBA00009806"/>
    </source>
</evidence>
<keyword evidence="14" id="KW-1185">Reference proteome</keyword>
<gene>
    <name evidence="13" type="primary">LOC100225216</name>
</gene>
<feature type="region of interest" description="Disordered" evidence="11">
    <location>
        <begin position="313"/>
        <end position="383"/>
    </location>
</feature>
<dbReference type="Proteomes" id="UP000007754">
    <property type="component" value="Chromosome 4A"/>
</dbReference>
<dbReference type="Ensembl" id="ENSTGUT00000033746.1">
    <property type="protein sequence ID" value="ENSTGUP00000027747.1"/>
    <property type="gene ID" value="ENSTGUG00000021248.1"/>
</dbReference>
<evidence type="ECO:0000256" key="6">
    <source>
        <dbReference type="ARBA" id="ARBA00022989"/>
    </source>
</evidence>
<dbReference type="AlphaFoldDB" id="A0A674GZE5"/>
<evidence type="ECO:0000259" key="12">
    <source>
        <dbReference type="Pfam" id="PF05644"/>
    </source>
</evidence>
<dbReference type="GeneTree" id="ENSGT00730000112379"/>
<evidence type="ECO:0000256" key="7">
    <source>
        <dbReference type="ARBA" id="ARBA00023054"/>
    </source>
</evidence>
<feature type="compositionally biased region" description="Gly residues" evidence="11">
    <location>
        <begin position="78"/>
        <end position="93"/>
    </location>
</feature>
<evidence type="ECO:0000256" key="9">
    <source>
        <dbReference type="ARBA" id="ARBA00023136"/>
    </source>
</evidence>
<dbReference type="InterPro" id="IPR039433">
    <property type="entry name" value="Mff-like_dom"/>
</dbReference>
<comment type="subcellular location">
    <subcellularLocation>
        <location evidence="1">Mitochondrion outer membrane</location>
        <topology evidence="1">Single-pass type IV membrane protein</topology>
    </subcellularLocation>
    <subcellularLocation>
        <location evidence="2">Peroxisome</location>
    </subcellularLocation>
</comment>
<evidence type="ECO:0000256" key="5">
    <source>
        <dbReference type="ARBA" id="ARBA00022787"/>
    </source>
</evidence>
<feature type="compositionally biased region" description="Gly residues" evidence="11">
    <location>
        <begin position="1"/>
        <end position="16"/>
    </location>
</feature>
<organism evidence="13 14">
    <name type="scientific">Taeniopygia guttata</name>
    <name type="common">Zebra finch</name>
    <name type="synonym">Poephila guttata</name>
    <dbReference type="NCBI Taxonomy" id="59729"/>
    <lineage>
        <taxon>Eukaryota</taxon>
        <taxon>Metazoa</taxon>
        <taxon>Chordata</taxon>
        <taxon>Craniata</taxon>
        <taxon>Vertebrata</taxon>
        <taxon>Euteleostomi</taxon>
        <taxon>Archelosauria</taxon>
        <taxon>Archosauria</taxon>
        <taxon>Dinosauria</taxon>
        <taxon>Saurischia</taxon>
        <taxon>Theropoda</taxon>
        <taxon>Coelurosauria</taxon>
        <taxon>Aves</taxon>
        <taxon>Neognathae</taxon>
        <taxon>Neoaves</taxon>
        <taxon>Telluraves</taxon>
        <taxon>Australaves</taxon>
        <taxon>Passeriformes</taxon>
        <taxon>Passeroidea</taxon>
        <taxon>Estrildidae</taxon>
        <taxon>Estrildinae</taxon>
        <taxon>Taeniopygia</taxon>
    </lineage>
</organism>
<comment type="similarity">
    <text evidence="3">Belongs to the Tango11 family.</text>
</comment>
<evidence type="ECO:0000313" key="14">
    <source>
        <dbReference type="Proteomes" id="UP000007754"/>
    </source>
</evidence>
<feature type="domain" description="Mff-like" evidence="12">
    <location>
        <begin position="297"/>
        <end position="439"/>
    </location>
</feature>
<feature type="compositionally biased region" description="Basic residues" evidence="11">
    <location>
        <begin position="334"/>
        <end position="349"/>
    </location>
</feature>